<dbReference type="Proteomes" id="UP000435112">
    <property type="component" value="Unassembled WGS sequence"/>
</dbReference>
<reference evidence="1 4" key="1">
    <citation type="submission" date="2018-09" db="EMBL/GenBank/DDBJ databases">
        <title>Genomic investigation of the strawberry pathogen Phytophthora fragariae indicates pathogenicity is determined by transcriptional variation in three key races.</title>
        <authorList>
            <person name="Adams T.M."/>
            <person name="Armitage A.D."/>
            <person name="Sobczyk M.K."/>
            <person name="Bates H.J."/>
            <person name="Dunwell J.M."/>
            <person name="Nellist C.F."/>
            <person name="Harrison R.J."/>
        </authorList>
    </citation>
    <scope>NUCLEOTIDE SEQUENCE [LARGE SCALE GENOMIC DNA]</scope>
    <source>
        <strain evidence="1 4">SCRP324</strain>
        <strain evidence="2 3">SCRP333</strain>
    </source>
</reference>
<evidence type="ECO:0000313" key="3">
    <source>
        <dbReference type="Proteomes" id="UP000434957"/>
    </source>
</evidence>
<keyword evidence="3" id="KW-1185">Reference proteome</keyword>
<dbReference type="EMBL" id="QXFT01000355">
    <property type="protein sequence ID" value="KAE9346312.1"/>
    <property type="molecule type" value="Genomic_DNA"/>
</dbReference>
<evidence type="ECO:0000313" key="1">
    <source>
        <dbReference type="EMBL" id="KAE9005280.1"/>
    </source>
</evidence>
<comment type="caution">
    <text evidence="1">The sequence shown here is derived from an EMBL/GenBank/DDBJ whole genome shotgun (WGS) entry which is preliminary data.</text>
</comment>
<dbReference type="AlphaFoldDB" id="A0A6A3KCN7"/>
<proteinExistence type="predicted"/>
<sequence>MCSAYAGADVRGFETRFVCVSCSRTKKSGVTLCIEARRLEHGSSLTCNEVWHQSWKYGTAIPAAWQDEMRFVKMRRPGAVRETDKE</sequence>
<evidence type="ECO:0000313" key="2">
    <source>
        <dbReference type="EMBL" id="KAE9346312.1"/>
    </source>
</evidence>
<organism evidence="1 4">
    <name type="scientific">Phytophthora rubi</name>
    <dbReference type="NCBI Taxonomy" id="129364"/>
    <lineage>
        <taxon>Eukaryota</taxon>
        <taxon>Sar</taxon>
        <taxon>Stramenopiles</taxon>
        <taxon>Oomycota</taxon>
        <taxon>Peronosporomycetes</taxon>
        <taxon>Peronosporales</taxon>
        <taxon>Peronosporaceae</taxon>
        <taxon>Phytophthora</taxon>
    </lineage>
</organism>
<protein>
    <submittedName>
        <fullName evidence="1">Uncharacterized protein</fullName>
    </submittedName>
</protein>
<dbReference type="OrthoDB" id="94424at2759"/>
<gene>
    <name evidence="1" type="ORF">PR002_g16810</name>
    <name evidence="2" type="ORF">PR003_g7497</name>
</gene>
<name>A0A6A3KCN7_9STRA</name>
<accession>A0A6A3KCN7</accession>
<dbReference type="EMBL" id="QXFU01001309">
    <property type="protein sequence ID" value="KAE9005280.1"/>
    <property type="molecule type" value="Genomic_DNA"/>
</dbReference>
<dbReference type="Proteomes" id="UP000434957">
    <property type="component" value="Unassembled WGS sequence"/>
</dbReference>
<evidence type="ECO:0000313" key="4">
    <source>
        <dbReference type="Proteomes" id="UP000435112"/>
    </source>
</evidence>